<comment type="caution">
    <text evidence="2">The sequence shown here is derived from an EMBL/GenBank/DDBJ whole genome shotgun (WGS) entry which is preliminary data.</text>
</comment>
<name>A0ABP1RK80_9HEXA</name>
<reference evidence="2 3" key="1">
    <citation type="submission" date="2024-08" db="EMBL/GenBank/DDBJ databases">
        <authorList>
            <person name="Cucini C."/>
            <person name="Frati F."/>
        </authorList>
    </citation>
    <scope>NUCLEOTIDE SEQUENCE [LARGE SCALE GENOMIC DNA]</scope>
</reference>
<accession>A0ABP1RK80</accession>
<dbReference type="EMBL" id="CAXLJM020000077">
    <property type="protein sequence ID" value="CAL8129441.1"/>
    <property type="molecule type" value="Genomic_DNA"/>
</dbReference>
<protein>
    <submittedName>
        <fullName evidence="2">Uncharacterized protein</fullName>
    </submittedName>
</protein>
<dbReference type="Proteomes" id="UP001642540">
    <property type="component" value="Unassembled WGS sequence"/>
</dbReference>
<proteinExistence type="predicted"/>
<evidence type="ECO:0000313" key="3">
    <source>
        <dbReference type="Proteomes" id="UP001642540"/>
    </source>
</evidence>
<sequence length="100" mass="11521">METSEVGFYPITKQKPRRKSPPHYLRHYRRFGLSICHHQLPHGDGPIKLPATNIIERFASEETAISSPDSQQEIDPITSFIEEEDDPDVVVVLIQLSIYY</sequence>
<gene>
    <name evidence="2" type="ORF">ODALV1_LOCUS23173</name>
</gene>
<evidence type="ECO:0000256" key="1">
    <source>
        <dbReference type="SAM" id="MobiDB-lite"/>
    </source>
</evidence>
<evidence type="ECO:0000313" key="2">
    <source>
        <dbReference type="EMBL" id="CAL8129441.1"/>
    </source>
</evidence>
<keyword evidence="3" id="KW-1185">Reference proteome</keyword>
<organism evidence="2 3">
    <name type="scientific">Orchesella dallaii</name>
    <dbReference type="NCBI Taxonomy" id="48710"/>
    <lineage>
        <taxon>Eukaryota</taxon>
        <taxon>Metazoa</taxon>
        <taxon>Ecdysozoa</taxon>
        <taxon>Arthropoda</taxon>
        <taxon>Hexapoda</taxon>
        <taxon>Collembola</taxon>
        <taxon>Entomobryomorpha</taxon>
        <taxon>Entomobryoidea</taxon>
        <taxon>Orchesellidae</taxon>
        <taxon>Orchesellinae</taxon>
        <taxon>Orchesella</taxon>
    </lineage>
</organism>
<feature type="region of interest" description="Disordered" evidence="1">
    <location>
        <begin position="1"/>
        <end position="22"/>
    </location>
</feature>